<dbReference type="EMBL" id="VTFT01000001">
    <property type="protein sequence ID" value="TYT27018.1"/>
    <property type="molecule type" value="Genomic_DNA"/>
</dbReference>
<dbReference type="RefSeq" id="WP_149103571.1">
    <property type="nucleotide sequence ID" value="NZ_VTFT01000001.1"/>
</dbReference>
<proteinExistence type="predicted"/>
<reference evidence="1 2" key="1">
    <citation type="submission" date="2019-08" db="EMBL/GenBank/DDBJ databases">
        <title>Luteimonas viscosus sp. nov., isolated from soil of a sunflower field.</title>
        <authorList>
            <person name="Jianli Z."/>
            <person name="Ying Z."/>
        </authorList>
    </citation>
    <scope>NUCLEOTIDE SEQUENCE [LARGE SCALE GENOMIC DNA]</scope>
    <source>
        <strain evidence="1 2">XBU10</strain>
    </source>
</reference>
<comment type="caution">
    <text evidence="1">The sequence shown here is derived from an EMBL/GenBank/DDBJ whole genome shotgun (WGS) entry which is preliminary data.</text>
</comment>
<keyword evidence="2" id="KW-1185">Reference proteome</keyword>
<sequence length="225" mass="24297">MSATSRPRRRIAHAPAIDGVSWWRGAPITAPVPVPLPFALHPYRPFSGDEAPHLGAILETNPPLWRDDLVQALRDCGVHNFETYAVAIHNPDNRGVIDDLHRELREAGVGDVERYLREIGHTDLDEWIDPAPGAIFSHYKAVNILGLVSAVDLGEGAVSEAVDLASAGGPPDPVTTDARTPDGLKLFRLVESPNAILVHASLRDALLARGFGSDVAFHDLKEAAL</sequence>
<name>A0A5D4XQP6_9GAMM</name>
<protein>
    <submittedName>
        <fullName evidence="1">Uncharacterized protein</fullName>
    </submittedName>
</protein>
<evidence type="ECO:0000313" key="2">
    <source>
        <dbReference type="Proteomes" id="UP000324973"/>
    </source>
</evidence>
<dbReference type="OrthoDB" id="6399944at2"/>
<evidence type="ECO:0000313" key="1">
    <source>
        <dbReference type="EMBL" id="TYT27018.1"/>
    </source>
</evidence>
<accession>A0A5D4XQP6</accession>
<gene>
    <name evidence="1" type="ORF">FZO89_12530</name>
</gene>
<dbReference type="Proteomes" id="UP000324973">
    <property type="component" value="Unassembled WGS sequence"/>
</dbReference>
<dbReference type="AlphaFoldDB" id="A0A5D4XQP6"/>
<organism evidence="1 2">
    <name type="scientific">Luteimonas viscosa</name>
    <dbReference type="NCBI Taxonomy" id="1132694"/>
    <lineage>
        <taxon>Bacteria</taxon>
        <taxon>Pseudomonadati</taxon>
        <taxon>Pseudomonadota</taxon>
        <taxon>Gammaproteobacteria</taxon>
        <taxon>Lysobacterales</taxon>
        <taxon>Lysobacteraceae</taxon>
        <taxon>Luteimonas</taxon>
    </lineage>
</organism>